<keyword evidence="12" id="KW-1185">Reference proteome</keyword>
<dbReference type="FunFam" id="2.40.50.140:FF:000174">
    <property type="entry name" value="DNA replication licensing factor mcm10"/>
    <property type="match status" value="1"/>
</dbReference>
<dbReference type="Pfam" id="PF22379">
    <property type="entry name" value="OB_MCM10"/>
    <property type="match status" value="1"/>
</dbReference>
<feature type="region of interest" description="Disordered" evidence="8">
    <location>
        <begin position="91"/>
        <end position="199"/>
    </location>
</feature>
<evidence type="ECO:0000256" key="5">
    <source>
        <dbReference type="ARBA" id="ARBA00022771"/>
    </source>
</evidence>
<dbReference type="InterPro" id="IPR040184">
    <property type="entry name" value="Mcm10"/>
</dbReference>
<dbReference type="OrthoDB" id="273123at2759"/>
<protein>
    <submittedName>
        <fullName evidence="11">Primase zinc finger</fullName>
    </submittedName>
</protein>
<feature type="compositionally biased region" description="Low complexity" evidence="8">
    <location>
        <begin position="634"/>
        <end position="645"/>
    </location>
</feature>
<evidence type="ECO:0000256" key="7">
    <source>
        <dbReference type="ARBA" id="ARBA00023242"/>
    </source>
</evidence>
<reference evidence="11 12" key="1">
    <citation type="submission" date="2014-02" db="EMBL/GenBank/DDBJ databases">
        <title>The genome sequence of Colletotrichum fioriniae PJ7.</title>
        <authorList>
            <person name="Baroncelli R."/>
            <person name="Thon M.R."/>
        </authorList>
    </citation>
    <scope>NUCLEOTIDE SEQUENCE [LARGE SCALE GENOMIC DNA]</scope>
    <source>
        <strain evidence="11 12">PJ7</strain>
    </source>
</reference>
<name>A0A010RRX4_9PEZI</name>
<feature type="region of interest" description="Disordered" evidence="8">
    <location>
        <begin position="606"/>
        <end position="695"/>
    </location>
</feature>
<feature type="domain" description="Zinc finger Mcm10/DnaG-type" evidence="9">
    <location>
        <begin position="479"/>
        <end position="524"/>
    </location>
</feature>
<feature type="domain" description="MCM10 OB-fold" evidence="10">
    <location>
        <begin position="332"/>
        <end position="470"/>
    </location>
</feature>
<dbReference type="Gene3D" id="2.40.50.140">
    <property type="entry name" value="Nucleic acid-binding proteins"/>
    <property type="match status" value="1"/>
</dbReference>
<dbReference type="GO" id="GO:0006270">
    <property type="term" value="P:DNA replication initiation"/>
    <property type="evidence" value="ECO:0007669"/>
    <property type="project" value="InterPro"/>
</dbReference>
<dbReference type="InterPro" id="IPR015408">
    <property type="entry name" value="Znf_Mcm10/DnaG"/>
</dbReference>
<dbReference type="KEGG" id="cfj:CFIO01_05147"/>
<keyword evidence="4" id="KW-0479">Metal-binding</keyword>
<evidence type="ECO:0000259" key="9">
    <source>
        <dbReference type="Pfam" id="PF09329"/>
    </source>
</evidence>
<comment type="similarity">
    <text evidence="2">Belongs to the MCM10 family.</text>
</comment>
<sequence>MPPAPPPDEPQWPPRSPHEALISTPSGRERLRRLQNRGSPSPSPLKRGRANSTLSARSANLIDEMDDHEDEDEETLQLKLQEIQARLKLKKLQSARERTEAAPPTQTRPTSKGFGVGRALSRPEIQATIEVPVSPIRKTQPAPPKASPTRVPLGIDKGIKRAPSVLRRNTNSQDGQQQFGGYLQRSRTPAQQEVSRPLSFNERLAAARTQEVDRQGLRERIQKARSETFDIGQKEIEQFKEKAIDIPEQEEAAPSFSRDEILGGMSRAEPNQRKLDTIPALPAPSSSKDDDDPQGLYEPPPDWMTAGQKSQRPKKVAPADVPEAEASAFEPYSSFHLSQRILPHQVLTRTLSGKKIFKLPDLLRKVKAPEFQLPDIEQDIVVFAVVAKKSEPRSHKPRADQNGKQADRGKYMVVTLCDLKWELELFLFNSGFTRFWKLTEGTVLAILNPTIMPPPVGREATGKFSLVINSDADTIMEIGKARDLGFCKSIKKDGDFCNSWVNKKRTEFCEFHTNEAVSKQRASRMEVNTMDFGGVGEKFKWKSRQLVNPEAEKKSGKYDRETHSHWFATKSMSSASLIDGGQALMDRREKEENLKRRMIAQERERGIMSRLSKIGAGTGKEYMQQTDRNRNHTSSSNLPSSSSASNVLGARQKPDMKSLGIMPRNRELALHLSPIKRKRPQSAQSSSSVGAAPSATAATGLKTGFGWGGNLKDKLAKMKEGEKLNSDKPPVRKKTRFVTEKGIREAGRESLGMDLPQAVSFEDDDDDDLIIHVTLPGLRAAVVALLAARSVKAAEKVFCADAENIVVHHTSCDDAHRGTFFLFASEKEYSIGSAVDPKVADLYDSADFTDRKYAKEQRELRERDLVSRGFASVTPRGVR</sequence>
<keyword evidence="6" id="KW-0862">Zinc</keyword>
<dbReference type="GO" id="GO:0008270">
    <property type="term" value="F:zinc ion binding"/>
    <property type="evidence" value="ECO:0007669"/>
    <property type="project" value="UniProtKB-KW"/>
</dbReference>
<dbReference type="GO" id="GO:0003688">
    <property type="term" value="F:DNA replication origin binding"/>
    <property type="evidence" value="ECO:0007669"/>
    <property type="project" value="TreeGrafter"/>
</dbReference>
<evidence type="ECO:0000259" key="10">
    <source>
        <dbReference type="Pfam" id="PF22379"/>
    </source>
</evidence>
<keyword evidence="7" id="KW-0539">Nucleus</keyword>
<feature type="compositionally biased region" description="Acidic residues" evidence="8">
    <location>
        <begin position="63"/>
        <end position="74"/>
    </location>
</feature>
<dbReference type="Pfam" id="PF09329">
    <property type="entry name" value="zf-primase"/>
    <property type="match status" value="1"/>
</dbReference>
<dbReference type="GO" id="GO:0043596">
    <property type="term" value="C:nuclear replication fork"/>
    <property type="evidence" value="ECO:0007669"/>
    <property type="project" value="TreeGrafter"/>
</dbReference>
<dbReference type="PANTHER" id="PTHR13454">
    <property type="entry name" value="PROTEIN MCM10 HOMOLOG"/>
    <property type="match status" value="1"/>
</dbReference>
<evidence type="ECO:0000313" key="11">
    <source>
        <dbReference type="EMBL" id="EXF75003.1"/>
    </source>
</evidence>
<dbReference type="EMBL" id="JARH01000934">
    <property type="protein sequence ID" value="EXF75003.1"/>
    <property type="molecule type" value="Genomic_DNA"/>
</dbReference>
<evidence type="ECO:0000313" key="12">
    <source>
        <dbReference type="Proteomes" id="UP000020467"/>
    </source>
</evidence>
<proteinExistence type="inferred from homology"/>
<dbReference type="STRING" id="1445577.A0A010RRX4"/>
<evidence type="ECO:0000256" key="6">
    <source>
        <dbReference type="ARBA" id="ARBA00022833"/>
    </source>
</evidence>
<keyword evidence="5" id="KW-0863">Zinc-finger</keyword>
<dbReference type="Proteomes" id="UP000020467">
    <property type="component" value="Unassembled WGS sequence"/>
</dbReference>
<evidence type="ECO:0000256" key="8">
    <source>
        <dbReference type="SAM" id="MobiDB-lite"/>
    </source>
</evidence>
<feature type="compositionally biased region" description="Low complexity" evidence="8">
    <location>
        <begin position="681"/>
        <end position="695"/>
    </location>
</feature>
<dbReference type="HOGENOM" id="CLU_011047_0_0_1"/>
<evidence type="ECO:0000256" key="1">
    <source>
        <dbReference type="ARBA" id="ARBA00004123"/>
    </source>
</evidence>
<accession>A0A010RRX4</accession>
<comment type="subcellular location">
    <subcellularLocation>
        <location evidence="1">Nucleus</location>
    </subcellularLocation>
</comment>
<evidence type="ECO:0000256" key="4">
    <source>
        <dbReference type="ARBA" id="ARBA00022723"/>
    </source>
</evidence>
<evidence type="ECO:0000256" key="2">
    <source>
        <dbReference type="ARBA" id="ARBA00009679"/>
    </source>
</evidence>
<comment type="caution">
    <text evidence="11">The sequence shown here is derived from an EMBL/GenBank/DDBJ whole genome shotgun (WGS) entry which is preliminary data.</text>
</comment>
<feature type="region of interest" description="Disordered" evidence="8">
    <location>
        <begin position="1"/>
        <end position="74"/>
    </location>
</feature>
<gene>
    <name evidence="11" type="ORF">CFIO01_05147</name>
</gene>
<feature type="compositionally biased region" description="Pro residues" evidence="8">
    <location>
        <begin position="1"/>
        <end position="15"/>
    </location>
</feature>
<evidence type="ECO:0000256" key="3">
    <source>
        <dbReference type="ARBA" id="ARBA00022705"/>
    </source>
</evidence>
<dbReference type="GO" id="GO:0003697">
    <property type="term" value="F:single-stranded DNA binding"/>
    <property type="evidence" value="ECO:0007669"/>
    <property type="project" value="InterPro"/>
</dbReference>
<dbReference type="InterPro" id="IPR055065">
    <property type="entry name" value="OB_MCM10"/>
</dbReference>
<dbReference type="AlphaFoldDB" id="A0A010RRX4"/>
<organism evidence="11 12">
    <name type="scientific">Colletotrichum fioriniae PJ7</name>
    <dbReference type="NCBI Taxonomy" id="1445577"/>
    <lineage>
        <taxon>Eukaryota</taxon>
        <taxon>Fungi</taxon>
        <taxon>Dikarya</taxon>
        <taxon>Ascomycota</taxon>
        <taxon>Pezizomycotina</taxon>
        <taxon>Sordariomycetes</taxon>
        <taxon>Hypocreomycetidae</taxon>
        <taxon>Glomerellales</taxon>
        <taxon>Glomerellaceae</taxon>
        <taxon>Colletotrichum</taxon>
        <taxon>Colletotrichum acutatum species complex</taxon>
    </lineage>
</organism>
<feature type="compositionally biased region" description="Polar residues" evidence="8">
    <location>
        <begin position="167"/>
        <end position="194"/>
    </location>
</feature>
<keyword evidence="3" id="KW-0235">DNA replication</keyword>
<dbReference type="InterPro" id="IPR012340">
    <property type="entry name" value="NA-bd_OB-fold"/>
</dbReference>
<dbReference type="eggNOG" id="KOG3056">
    <property type="taxonomic scope" value="Eukaryota"/>
</dbReference>
<dbReference type="PANTHER" id="PTHR13454:SF11">
    <property type="entry name" value="PROTEIN MCM10 HOMOLOG"/>
    <property type="match status" value="1"/>
</dbReference>
<feature type="region of interest" description="Disordered" evidence="8">
    <location>
        <begin position="266"/>
        <end position="321"/>
    </location>
</feature>